<feature type="binding site" evidence="5">
    <location>
        <position position="134"/>
    </location>
    <ligand>
        <name>AMP</name>
        <dbReference type="ChEBI" id="CHEBI:456215"/>
    </ligand>
</feature>
<name>A0A2K9PX16_9FLAO</name>
<evidence type="ECO:0000313" key="8">
    <source>
        <dbReference type="EMBL" id="AUP81599.1"/>
    </source>
</evidence>
<dbReference type="InterPro" id="IPR000850">
    <property type="entry name" value="Adenylat/UMP-CMP_kin"/>
</dbReference>
<proteinExistence type="inferred from homology"/>
<comment type="caution">
    <text evidence="5">Lacks conserved residue(s) required for the propagation of feature annotation.</text>
</comment>
<feature type="binding site" evidence="5">
    <location>
        <position position="146"/>
    </location>
    <ligand>
        <name>AMP</name>
        <dbReference type="ChEBI" id="CHEBI:456215"/>
    </ligand>
</feature>
<dbReference type="CDD" id="cd01428">
    <property type="entry name" value="ADK"/>
    <property type="match status" value="1"/>
</dbReference>
<evidence type="ECO:0000256" key="3">
    <source>
        <dbReference type="ARBA" id="ARBA00022741"/>
    </source>
</evidence>
<dbReference type="GO" id="GO:0005524">
    <property type="term" value="F:ATP binding"/>
    <property type="evidence" value="ECO:0007669"/>
    <property type="project" value="UniProtKB-UniRule"/>
</dbReference>
<feature type="region of interest" description="NMP" evidence="5">
    <location>
        <begin position="31"/>
        <end position="60"/>
    </location>
</feature>
<dbReference type="UniPathway" id="UPA00588">
    <property type="reaction ID" value="UER00649"/>
</dbReference>
<dbReference type="SUPFAM" id="SSF52540">
    <property type="entry name" value="P-loop containing nucleoside triphosphate hydrolases"/>
    <property type="match status" value="1"/>
</dbReference>
<evidence type="ECO:0000256" key="4">
    <source>
        <dbReference type="ARBA" id="ARBA00022777"/>
    </source>
</evidence>
<dbReference type="GO" id="GO:0005737">
    <property type="term" value="C:cytoplasm"/>
    <property type="evidence" value="ECO:0007669"/>
    <property type="project" value="UniProtKB-SubCell"/>
</dbReference>
<dbReference type="KEGG" id="fek:C1H87_11280"/>
<dbReference type="EC" id="2.7.4.3" evidence="5 7"/>
<dbReference type="GO" id="GO:0004017">
    <property type="term" value="F:AMP kinase activity"/>
    <property type="evidence" value="ECO:0007669"/>
    <property type="project" value="UniProtKB-UniRule"/>
</dbReference>
<feature type="binding site" evidence="5">
    <location>
        <position position="174"/>
    </location>
    <ligand>
        <name>ATP</name>
        <dbReference type="ChEBI" id="CHEBI:30616"/>
    </ligand>
</feature>
<keyword evidence="1 5" id="KW-0808">Transferase</keyword>
<evidence type="ECO:0000256" key="5">
    <source>
        <dbReference type="HAMAP-Rule" id="MF_00235"/>
    </source>
</evidence>
<comment type="domain">
    <text evidence="5">Consists of three domains, a large central CORE domain and two small peripheral domains, NMPbind and LID, which undergo movements during catalysis. The LID domain closes over the site of phosphoryl transfer upon ATP binding. Assembling and dissambling the active center during each catalytic cycle provides an effective means to prevent ATP hydrolysis.</text>
</comment>
<comment type="catalytic activity">
    <reaction evidence="5 7">
        <text>AMP + ATP = 2 ADP</text>
        <dbReference type="Rhea" id="RHEA:12973"/>
        <dbReference type="ChEBI" id="CHEBI:30616"/>
        <dbReference type="ChEBI" id="CHEBI:456215"/>
        <dbReference type="ChEBI" id="CHEBI:456216"/>
        <dbReference type="EC" id="2.7.4.3"/>
    </reaction>
</comment>
<dbReference type="Gene3D" id="3.40.50.300">
    <property type="entry name" value="P-loop containing nucleotide triphosphate hydrolases"/>
    <property type="match status" value="1"/>
</dbReference>
<dbReference type="PRINTS" id="PR00094">
    <property type="entry name" value="ADENYLTKNASE"/>
</dbReference>
<comment type="similarity">
    <text evidence="5 6">Belongs to the adenylate kinase family.</text>
</comment>
<dbReference type="EMBL" id="CP025791">
    <property type="protein sequence ID" value="AUP81599.1"/>
    <property type="molecule type" value="Genomic_DNA"/>
</dbReference>
<dbReference type="Pfam" id="PF00406">
    <property type="entry name" value="ADK"/>
    <property type="match status" value="1"/>
</dbReference>
<sequence length="187" mass="21508">MNIIIITGPPYSGKGTQCDELVKDHDLVHISTGDHIRNEKENQTELGKIMSDYDEKGELVPDEIMKKLLDKLIEENKHASGIILDGYPRTIPQVEDLVKVLSERELSINSIISIEVPRDELLIRAKKRAETSTREDDKNPETHYKRIRVFEELTKPTIEYMKKKFQVKTFDGMGAIEEITERIKASM</sequence>
<feature type="binding site" evidence="5">
    <location>
        <position position="93"/>
    </location>
    <ligand>
        <name>AMP</name>
        <dbReference type="ChEBI" id="CHEBI:456215"/>
    </ligand>
</feature>
<keyword evidence="2 5" id="KW-0545">Nucleotide biosynthesis</keyword>
<dbReference type="InterPro" id="IPR027417">
    <property type="entry name" value="P-loop_NTPase"/>
</dbReference>
<accession>A0A2K9PX16</accession>
<feature type="binding site" evidence="5">
    <location>
        <begin position="86"/>
        <end position="89"/>
    </location>
    <ligand>
        <name>AMP</name>
        <dbReference type="ChEBI" id="CHEBI:456215"/>
    </ligand>
</feature>
<comment type="pathway">
    <text evidence="5">Purine metabolism; AMP biosynthesis via salvage pathway; AMP from ADP: step 1/1.</text>
</comment>
<dbReference type="OrthoDB" id="9805030at2"/>
<comment type="function">
    <text evidence="5">Catalyzes the reversible transfer of the terminal phosphate group between ATP and AMP. Plays an important role in cellular energy homeostasis and in adenine nucleotide metabolism.</text>
</comment>
<keyword evidence="4 5" id="KW-0418">Kinase</keyword>
<organism evidence="8 9">
    <name type="scientific">Flavivirga eckloniae</name>
    <dbReference type="NCBI Taxonomy" id="1803846"/>
    <lineage>
        <taxon>Bacteria</taxon>
        <taxon>Pseudomonadati</taxon>
        <taxon>Bacteroidota</taxon>
        <taxon>Flavobacteriia</taxon>
        <taxon>Flavobacteriales</taxon>
        <taxon>Flavobacteriaceae</taxon>
        <taxon>Flavivirga</taxon>
    </lineage>
</organism>
<evidence type="ECO:0000256" key="7">
    <source>
        <dbReference type="RuleBase" id="RU003331"/>
    </source>
</evidence>
<dbReference type="PROSITE" id="PS00113">
    <property type="entry name" value="ADENYLATE_KINASE"/>
    <property type="match status" value="1"/>
</dbReference>
<reference evidence="8 9" key="1">
    <citation type="submission" date="2018-01" db="EMBL/GenBank/DDBJ databases">
        <title>Complete genome sequence of Flavivirga eckloniae ECD14 isolated from seaweed Ecklonia cava.</title>
        <authorList>
            <person name="Lee J.H."/>
            <person name="Baik K.S."/>
            <person name="Seong C.N."/>
        </authorList>
    </citation>
    <scope>NUCLEOTIDE SEQUENCE [LARGE SCALE GENOMIC DNA]</scope>
    <source>
        <strain evidence="8 9">ECD14</strain>
    </source>
</reference>
<dbReference type="Proteomes" id="UP000235826">
    <property type="component" value="Chromosome"/>
</dbReference>
<protein>
    <recommendedName>
        <fullName evidence="5 7">Adenylate kinase</fullName>
        <shortName evidence="5">AK</shortName>
        <ecNumber evidence="5 7">2.7.4.3</ecNumber>
    </recommendedName>
    <alternativeName>
        <fullName evidence="5">ATP-AMP transphosphorylase</fullName>
    </alternativeName>
    <alternativeName>
        <fullName evidence="5">ATP:AMP phosphotransferase</fullName>
    </alternativeName>
    <alternativeName>
        <fullName evidence="5">Adenylate monophosphate kinase</fullName>
    </alternativeName>
</protein>
<keyword evidence="5 7" id="KW-0067">ATP-binding</keyword>
<evidence type="ECO:0000313" key="9">
    <source>
        <dbReference type="Proteomes" id="UP000235826"/>
    </source>
</evidence>
<comment type="subunit">
    <text evidence="5 7">Monomer.</text>
</comment>
<feature type="binding site" evidence="5">
    <location>
        <position position="32"/>
    </location>
    <ligand>
        <name>AMP</name>
        <dbReference type="ChEBI" id="CHEBI:456215"/>
    </ligand>
</feature>
<evidence type="ECO:0000256" key="1">
    <source>
        <dbReference type="ARBA" id="ARBA00022679"/>
    </source>
</evidence>
<dbReference type="NCBIfam" id="NF001381">
    <property type="entry name" value="PRK00279.1-3"/>
    <property type="match status" value="1"/>
</dbReference>
<feature type="binding site" evidence="5">
    <location>
        <position position="128"/>
    </location>
    <ligand>
        <name>ATP</name>
        <dbReference type="ChEBI" id="CHEBI:30616"/>
    </ligand>
</feature>
<dbReference type="PANTHER" id="PTHR23359">
    <property type="entry name" value="NUCLEOTIDE KINASE"/>
    <property type="match status" value="1"/>
</dbReference>
<dbReference type="HAMAP" id="MF_00235">
    <property type="entry name" value="Adenylate_kinase_Adk"/>
    <property type="match status" value="1"/>
</dbReference>
<feature type="binding site" evidence="5">
    <location>
        <begin position="58"/>
        <end position="60"/>
    </location>
    <ligand>
        <name>AMP</name>
        <dbReference type="ChEBI" id="CHEBI:456215"/>
    </ligand>
</feature>
<comment type="subcellular location">
    <subcellularLocation>
        <location evidence="5 7">Cytoplasm</location>
    </subcellularLocation>
</comment>
<gene>
    <name evidence="5" type="primary">adk</name>
    <name evidence="8" type="ORF">C1H87_11280</name>
</gene>
<keyword evidence="3 5" id="KW-0547">Nucleotide-binding</keyword>
<evidence type="ECO:0000256" key="6">
    <source>
        <dbReference type="RuleBase" id="RU003330"/>
    </source>
</evidence>
<dbReference type="InterPro" id="IPR033690">
    <property type="entry name" value="Adenylat_kinase_CS"/>
</dbReference>
<evidence type="ECO:0000256" key="2">
    <source>
        <dbReference type="ARBA" id="ARBA00022727"/>
    </source>
</evidence>
<dbReference type="GO" id="GO:0044209">
    <property type="term" value="P:AMP salvage"/>
    <property type="evidence" value="ECO:0007669"/>
    <property type="project" value="UniProtKB-UniRule"/>
</dbReference>
<dbReference type="AlphaFoldDB" id="A0A2K9PX16"/>
<keyword evidence="9" id="KW-1185">Reference proteome</keyword>
<keyword evidence="5" id="KW-0963">Cytoplasm</keyword>
<feature type="binding site" evidence="5">
    <location>
        <position position="37"/>
    </location>
    <ligand>
        <name>AMP</name>
        <dbReference type="ChEBI" id="CHEBI:456215"/>
    </ligand>
</feature>